<protein>
    <submittedName>
        <fullName evidence="6">LacI family transcriptional regulator</fullName>
    </submittedName>
</protein>
<dbReference type="PROSITE" id="PS00356">
    <property type="entry name" value="HTH_LACI_1"/>
    <property type="match status" value="1"/>
</dbReference>
<evidence type="ECO:0000256" key="3">
    <source>
        <dbReference type="ARBA" id="ARBA00023125"/>
    </source>
</evidence>
<evidence type="ECO:0000256" key="1">
    <source>
        <dbReference type="ARBA" id="ARBA00022491"/>
    </source>
</evidence>
<dbReference type="InterPro" id="IPR028082">
    <property type="entry name" value="Peripla_BP_I"/>
</dbReference>
<sequence>MRPPRGYRSEIDIKLSPDPAGPYAGAMPTIYEVASLAGVSPATVSRVINGLPVSGAYAERVRAAATKLNFTPNPTARRLRRRSSQVLALIIPTIENPFFTSLARGVEDVAQGAGYSLVLCDSDERHDKESTYLDVALAEHMAGVVLVPATNHPRLARLLERRTPVVSVDRSIRGTEVDSVLLDNREVARSATERLYARGFRRVGCITGPRETETAQQRADGWREVFSRHHPRTDPERYLRHADFRVAGGRDAMASLLTTRRRPDAVVVTNNSMTVGALETLQRERISPAEMGLACLGDLPYSVLQRAGVEVLPLPARSLGAAAARLLLDRIGGAEGPAQRIVLPIGGGPAIPDR</sequence>
<dbReference type="InterPro" id="IPR010982">
    <property type="entry name" value="Lambda_DNA-bd_dom_sf"/>
</dbReference>
<evidence type="ECO:0000313" key="6">
    <source>
        <dbReference type="EMBL" id="GGM17684.1"/>
    </source>
</evidence>
<dbReference type="CDD" id="cd06267">
    <property type="entry name" value="PBP1_LacI_sugar_binding-like"/>
    <property type="match status" value="1"/>
</dbReference>
<dbReference type="Gene3D" id="1.10.260.40">
    <property type="entry name" value="lambda repressor-like DNA-binding domains"/>
    <property type="match status" value="1"/>
</dbReference>
<feature type="domain" description="HTH lacI-type" evidence="5">
    <location>
        <begin position="28"/>
        <end position="81"/>
    </location>
</feature>
<keyword evidence="7" id="KW-1185">Reference proteome</keyword>
<dbReference type="SUPFAM" id="SSF47413">
    <property type="entry name" value="lambda repressor-like DNA-binding domains"/>
    <property type="match status" value="1"/>
</dbReference>
<dbReference type="Pfam" id="PF00356">
    <property type="entry name" value="LacI"/>
    <property type="match status" value="1"/>
</dbReference>
<dbReference type="Proteomes" id="UP000655208">
    <property type="component" value="Unassembled WGS sequence"/>
</dbReference>
<keyword evidence="1" id="KW-0678">Repressor</keyword>
<dbReference type="CDD" id="cd01392">
    <property type="entry name" value="HTH_LacI"/>
    <property type="match status" value="1"/>
</dbReference>
<evidence type="ECO:0000259" key="5">
    <source>
        <dbReference type="PROSITE" id="PS50932"/>
    </source>
</evidence>
<comment type="caution">
    <text evidence="6">The sequence shown here is derived from an EMBL/GenBank/DDBJ whole genome shotgun (WGS) entry which is preliminary data.</text>
</comment>
<dbReference type="SMART" id="SM00354">
    <property type="entry name" value="HTH_LACI"/>
    <property type="match status" value="1"/>
</dbReference>
<evidence type="ECO:0000256" key="2">
    <source>
        <dbReference type="ARBA" id="ARBA00023015"/>
    </source>
</evidence>
<dbReference type="AlphaFoldDB" id="A0A917TCW1"/>
<organism evidence="6 7">
    <name type="scientific">Nakamurella endophytica</name>
    <dbReference type="NCBI Taxonomy" id="1748367"/>
    <lineage>
        <taxon>Bacteria</taxon>
        <taxon>Bacillati</taxon>
        <taxon>Actinomycetota</taxon>
        <taxon>Actinomycetes</taxon>
        <taxon>Nakamurellales</taxon>
        <taxon>Nakamurellaceae</taxon>
        <taxon>Nakamurella</taxon>
    </lineage>
</organism>
<proteinExistence type="predicted"/>
<dbReference type="PRINTS" id="PR00036">
    <property type="entry name" value="HTHLACI"/>
</dbReference>
<dbReference type="GO" id="GO:0003700">
    <property type="term" value="F:DNA-binding transcription factor activity"/>
    <property type="evidence" value="ECO:0007669"/>
    <property type="project" value="TreeGrafter"/>
</dbReference>
<dbReference type="PANTHER" id="PTHR30146">
    <property type="entry name" value="LACI-RELATED TRANSCRIPTIONAL REPRESSOR"/>
    <property type="match status" value="1"/>
</dbReference>
<keyword evidence="4" id="KW-0804">Transcription</keyword>
<keyword evidence="2" id="KW-0805">Transcription regulation</keyword>
<gene>
    <name evidence="6" type="primary">lacI</name>
    <name evidence="6" type="ORF">GCM10011594_42220</name>
</gene>
<reference evidence="6" key="1">
    <citation type="journal article" date="2014" name="Int. J. Syst. Evol. Microbiol.">
        <title>Complete genome sequence of Corynebacterium casei LMG S-19264T (=DSM 44701T), isolated from a smear-ripened cheese.</title>
        <authorList>
            <consortium name="US DOE Joint Genome Institute (JGI-PGF)"/>
            <person name="Walter F."/>
            <person name="Albersmeier A."/>
            <person name="Kalinowski J."/>
            <person name="Ruckert C."/>
        </authorList>
    </citation>
    <scope>NUCLEOTIDE SEQUENCE</scope>
    <source>
        <strain evidence="6">CGMCC 4.7308</strain>
    </source>
</reference>
<dbReference type="PANTHER" id="PTHR30146:SF148">
    <property type="entry name" value="HTH-TYPE TRANSCRIPTIONAL REPRESSOR PURR-RELATED"/>
    <property type="match status" value="1"/>
</dbReference>
<evidence type="ECO:0000313" key="7">
    <source>
        <dbReference type="Proteomes" id="UP000655208"/>
    </source>
</evidence>
<dbReference type="Pfam" id="PF00532">
    <property type="entry name" value="Peripla_BP_1"/>
    <property type="match status" value="1"/>
</dbReference>
<dbReference type="Gene3D" id="3.40.50.2300">
    <property type="match status" value="2"/>
</dbReference>
<keyword evidence="3" id="KW-0238">DNA-binding</keyword>
<dbReference type="InterPro" id="IPR001761">
    <property type="entry name" value="Peripla_BP/Lac1_sug-bd_dom"/>
</dbReference>
<evidence type="ECO:0000256" key="4">
    <source>
        <dbReference type="ARBA" id="ARBA00023163"/>
    </source>
</evidence>
<name>A0A917TCW1_9ACTN</name>
<accession>A0A917TCW1</accession>
<dbReference type="PROSITE" id="PS50932">
    <property type="entry name" value="HTH_LACI_2"/>
    <property type="match status" value="1"/>
</dbReference>
<reference evidence="6" key="2">
    <citation type="submission" date="2020-09" db="EMBL/GenBank/DDBJ databases">
        <authorList>
            <person name="Sun Q."/>
            <person name="Zhou Y."/>
        </authorList>
    </citation>
    <scope>NUCLEOTIDE SEQUENCE</scope>
    <source>
        <strain evidence="6">CGMCC 4.7308</strain>
    </source>
</reference>
<dbReference type="InterPro" id="IPR000843">
    <property type="entry name" value="HTH_LacI"/>
</dbReference>
<dbReference type="GO" id="GO:0000976">
    <property type="term" value="F:transcription cis-regulatory region binding"/>
    <property type="evidence" value="ECO:0007669"/>
    <property type="project" value="TreeGrafter"/>
</dbReference>
<dbReference type="EMBL" id="BMNA01000018">
    <property type="protein sequence ID" value="GGM17684.1"/>
    <property type="molecule type" value="Genomic_DNA"/>
</dbReference>
<dbReference type="SUPFAM" id="SSF53822">
    <property type="entry name" value="Periplasmic binding protein-like I"/>
    <property type="match status" value="1"/>
</dbReference>